<protein>
    <submittedName>
        <fullName evidence="7">LemA family protein</fullName>
    </submittedName>
</protein>
<comment type="caution">
    <text evidence="7">The sequence shown here is derived from an EMBL/GenBank/DDBJ whole genome shotgun (WGS) entry which is preliminary data.</text>
</comment>
<evidence type="ECO:0000313" key="8">
    <source>
        <dbReference type="Proteomes" id="UP000272464"/>
    </source>
</evidence>
<evidence type="ECO:0000256" key="1">
    <source>
        <dbReference type="ARBA" id="ARBA00004167"/>
    </source>
</evidence>
<dbReference type="PANTHER" id="PTHR34478">
    <property type="entry name" value="PROTEIN LEMA"/>
    <property type="match status" value="1"/>
</dbReference>
<reference evidence="7 8" key="1">
    <citation type="submission" date="2018-12" db="EMBL/GenBank/DDBJ databases">
        <authorList>
            <person name="Sun L."/>
            <person name="Chen Z."/>
        </authorList>
    </citation>
    <scope>NUCLEOTIDE SEQUENCE [LARGE SCALE GENOMIC DNA]</scope>
    <source>
        <strain evidence="7 8">3-5-3</strain>
    </source>
</reference>
<dbReference type="AlphaFoldDB" id="A0A433XCE0"/>
<evidence type="ECO:0000256" key="4">
    <source>
        <dbReference type="ARBA" id="ARBA00022989"/>
    </source>
</evidence>
<evidence type="ECO:0000256" key="3">
    <source>
        <dbReference type="ARBA" id="ARBA00022692"/>
    </source>
</evidence>
<dbReference type="InterPro" id="IPR007156">
    <property type="entry name" value="MamQ_LemA"/>
</dbReference>
<comment type="similarity">
    <text evidence="2">Belongs to the LemA family.</text>
</comment>
<feature type="transmembrane region" description="Helical" evidence="6">
    <location>
        <begin position="7"/>
        <end position="27"/>
    </location>
</feature>
<gene>
    <name evidence="7" type="ORF">EJP77_10455</name>
</gene>
<dbReference type="SUPFAM" id="SSF140478">
    <property type="entry name" value="LemA-like"/>
    <property type="match status" value="1"/>
</dbReference>
<dbReference type="Gene3D" id="1.20.1440.20">
    <property type="entry name" value="LemA-like domain"/>
    <property type="match status" value="1"/>
</dbReference>
<dbReference type="PANTHER" id="PTHR34478:SF2">
    <property type="entry name" value="MEMBRANE PROTEIN"/>
    <property type="match status" value="1"/>
</dbReference>
<keyword evidence="4 6" id="KW-1133">Transmembrane helix</keyword>
<evidence type="ECO:0000256" key="6">
    <source>
        <dbReference type="SAM" id="Phobius"/>
    </source>
</evidence>
<proteinExistence type="inferred from homology"/>
<dbReference type="OrthoDB" id="9804152at2"/>
<dbReference type="RefSeq" id="WP_127199179.1">
    <property type="nucleotide sequence ID" value="NZ_RZNX01000003.1"/>
</dbReference>
<keyword evidence="5 6" id="KW-0472">Membrane</keyword>
<name>A0A433XCE0_9BACL</name>
<evidence type="ECO:0000313" key="7">
    <source>
        <dbReference type="EMBL" id="RUT31799.1"/>
    </source>
</evidence>
<comment type="subcellular location">
    <subcellularLocation>
        <location evidence="1">Membrane</location>
        <topology evidence="1">Single-pass membrane protein</topology>
    </subcellularLocation>
</comment>
<evidence type="ECO:0000256" key="5">
    <source>
        <dbReference type="ARBA" id="ARBA00023136"/>
    </source>
</evidence>
<organism evidence="7 8">
    <name type="scientific">Paenibacillus zeisoli</name>
    <dbReference type="NCBI Taxonomy" id="2496267"/>
    <lineage>
        <taxon>Bacteria</taxon>
        <taxon>Bacillati</taxon>
        <taxon>Bacillota</taxon>
        <taxon>Bacilli</taxon>
        <taxon>Bacillales</taxon>
        <taxon>Paenibacillaceae</taxon>
        <taxon>Paenibacillus</taxon>
    </lineage>
</organism>
<sequence>MNLKGKGCLIPIVGVVAVLVIIVIYMISNYNKYVTAEEIVDQKWSRIETDLQRRYDLIPNLVNTVKGFAQHEKDVIKQVTDARAALGGARTTEEKAAANDQLSGALSRLLVVVENYPTLKSDAHFTQLMDELAGTENRIAVARGDYNDSVAQYNTMIKRFPGRLIGGIMGFDPKEYFKTTTESRQNPQVDFNTDGSTSFLFGGSRISLAADGTRA</sequence>
<dbReference type="EMBL" id="RZNX01000003">
    <property type="protein sequence ID" value="RUT31799.1"/>
    <property type="molecule type" value="Genomic_DNA"/>
</dbReference>
<accession>A0A433XCE0</accession>
<dbReference type="InterPro" id="IPR023353">
    <property type="entry name" value="LemA-like_dom_sf"/>
</dbReference>
<dbReference type="GO" id="GO:0016020">
    <property type="term" value="C:membrane"/>
    <property type="evidence" value="ECO:0007669"/>
    <property type="project" value="UniProtKB-SubCell"/>
</dbReference>
<keyword evidence="3 6" id="KW-0812">Transmembrane</keyword>
<dbReference type="Proteomes" id="UP000272464">
    <property type="component" value="Unassembled WGS sequence"/>
</dbReference>
<keyword evidence="8" id="KW-1185">Reference proteome</keyword>
<evidence type="ECO:0000256" key="2">
    <source>
        <dbReference type="ARBA" id="ARBA00008854"/>
    </source>
</evidence>
<dbReference type="Pfam" id="PF04011">
    <property type="entry name" value="LemA"/>
    <property type="match status" value="1"/>
</dbReference>